<reference evidence="1" key="1">
    <citation type="submission" date="2022-11" db="EMBL/GenBank/DDBJ databases">
        <authorList>
            <person name="Coimbra C."/>
        </authorList>
    </citation>
    <scope>NUCLEOTIDE SEQUENCE</scope>
    <source>
        <strain evidence="1">Jales19</strain>
    </source>
</reference>
<proteinExistence type="predicted"/>
<dbReference type="Proteomes" id="UP001152178">
    <property type="component" value="Unassembled WGS sequence"/>
</dbReference>
<dbReference type="RefSeq" id="WP_269905565.1">
    <property type="nucleotide sequence ID" value="NZ_JAPFQA010000004.1"/>
</dbReference>
<protein>
    <submittedName>
        <fullName evidence="1">Phage capsid protein</fullName>
    </submittedName>
</protein>
<keyword evidence="2" id="KW-1185">Reference proteome</keyword>
<evidence type="ECO:0000313" key="2">
    <source>
        <dbReference type="Proteomes" id="UP001152178"/>
    </source>
</evidence>
<dbReference type="EMBL" id="JAPFQA010000004">
    <property type="protein sequence ID" value="MCZ8545071.1"/>
    <property type="molecule type" value="Genomic_DNA"/>
</dbReference>
<comment type="caution">
    <text evidence="1">The sequence shown here is derived from an EMBL/GenBank/DDBJ whole genome shotgun (WGS) entry which is preliminary data.</text>
</comment>
<sequence length="294" mass="32050">MSQNIAAWFTEKISDKITVLAQSKGGYLDNTMMRGDVVANTVKFPIVGRTNVYRLTGAIERVPAAGPGLTTVQMNFTDYEASDFWRTQDAYKAGPNEQQALAEIIVKAVRRQRDQIKLDALAAFGALGGSGVTTIGDGTARIDILHTEQARAEIAATGSDDDEIYAAFPALWMSQLCFYKEFADAQWVGLANAPFSQSQRIRSKTVRGVTYMELPDECFASPGGTDWYAYMWAKTAMGAEDAWNQETPDITPQPLLQGTPYLVKAGLGGAAIGIEGTRVKRFKMLKNATLARPA</sequence>
<dbReference type="Pfam" id="PF19821">
    <property type="entry name" value="Phage_capsid_2"/>
    <property type="match status" value="1"/>
</dbReference>
<organism evidence="1 2">
    <name type="scientific">Mesorhizobium qingshengii</name>
    <dbReference type="NCBI Taxonomy" id="1165689"/>
    <lineage>
        <taxon>Bacteria</taxon>
        <taxon>Pseudomonadati</taxon>
        <taxon>Pseudomonadota</taxon>
        <taxon>Alphaproteobacteria</taxon>
        <taxon>Hyphomicrobiales</taxon>
        <taxon>Phyllobacteriaceae</taxon>
        <taxon>Mesorhizobium</taxon>
    </lineage>
</organism>
<accession>A0ABT4QU74</accession>
<name>A0ABT4QU74_9HYPH</name>
<gene>
    <name evidence="1" type="ORF">OOJ09_12830</name>
</gene>
<evidence type="ECO:0000313" key="1">
    <source>
        <dbReference type="EMBL" id="MCZ8545071.1"/>
    </source>
</evidence>
<dbReference type="InterPro" id="IPR045565">
    <property type="entry name" value="Phage_capsid_2"/>
</dbReference>